<dbReference type="Gene3D" id="3.40.50.720">
    <property type="entry name" value="NAD(P)-binding Rossmann-like Domain"/>
    <property type="match status" value="1"/>
</dbReference>
<gene>
    <name evidence="2" type="ORF">KHLLAP_LOCUS6134</name>
</gene>
<keyword evidence="1" id="KW-0560">Oxidoreductase</keyword>
<name>A0AAI8VJF8_9PEZI</name>
<accession>A0AAI8VJF8</accession>
<reference evidence="2" key="1">
    <citation type="submission" date="2023-10" db="EMBL/GenBank/DDBJ databases">
        <authorList>
            <person name="Hackl T."/>
        </authorList>
    </citation>
    <scope>NUCLEOTIDE SEQUENCE</scope>
</reference>
<dbReference type="EMBL" id="CAUWAG010000007">
    <property type="protein sequence ID" value="CAJ2505666.1"/>
    <property type="molecule type" value="Genomic_DNA"/>
</dbReference>
<protein>
    <submittedName>
        <fullName evidence="2">Uu.00g130600.m01.CDS01</fullName>
    </submittedName>
</protein>
<dbReference type="SUPFAM" id="SSF51735">
    <property type="entry name" value="NAD(P)-binding Rossmann-fold domains"/>
    <property type="match status" value="1"/>
</dbReference>
<dbReference type="InterPro" id="IPR036291">
    <property type="entry name" value="NAD(P)-bd_dom_sf"/>
</dbReference>
<evidence type="ECO:0000313" key="3">
    <source>
        <dbReference type="Proteomes" id="UP001295740"/>
    </source>
</evidence>
<dbReference type="Proteomes" id="UP001295740">
    <property type="component" value="Unassembled WGS sequence"/>
</dbReference>
<organism evidence="2 3">
    <name type="scientific">Anthostomella pinea</name>
    <dbReference type="NCBI Taxonomy" id="933095"/>
    <lineage>
        <taxon>Eukaryota</taxon>
        <taxon>Fungi</taxon>
        <taxon>Dikarya</taxon>
        <taxon>Ascomycota</taxon>
        <taxon>Pezizomycotina</taxon>
        <taxon>Sordariomycetes</taxon>
        <taxon>Xylariomycetidae</taxon>
        <taxon>Xylariales</taxon>
        <taxon>Xylariaceae</taxon>
        <taxon>Anthostomella</taxon>
    </lineage>
</organism>
<keyword evidence="3" id="KW-1185">Reference proteome</keyword>
<proteinExistence type="predicted"/>
<evidence type="ECO:0000313" key="2">
    <source>
        <dbReference type="EMBL" id="CAJ2505666.1"/>
    </source>
</evidence>
<dbReference type="InterPro" id="IPR002347">
    <property type="entry name" value="SDR_fam"/>
</dbReference>
<dbReference type="PRINTS" id="PR00081">
    <property type="entry name" value="GDHRDH"/>
</dbReference>
<dbReference type="PANTHER" id="PTHR43157">
    <property type="entry name" value="PHOSPHATIDYLINOSITOL-GLYCAN BIOSYNTHESIS CLASS F PROTEIN-RELATED"/>
    <property type="match status" value="1"/>
</dbReference>
<dbReference type="GO" id="GO:0016491">
    <property type="term" value="F:oxidoreductase activity"/>
    <property type="evidence" value="ECO:0007669"/>
    <property type="project" value="UniProtKB-KW"/>
</dbReference>
<dbReference type="Pfam" id="PF00106">
    <property type="entry name" value="adh_short"/>
    <property type="match status" value="1"/>
</dbReference>
<comment type="caution">
    <text evidence="2">The sequence shown here is derived from an EMBL/GenBank/DDBJ whole genome shotgun (WGS) entry which is preliminary data.</text>
</comment>
<evidence type="ECO:0000256" key="1">
    <source>
        <dbReference type="ARBA" id="ARBA00023002"/>
    </source>
</evidence>
<dbReference type="PANTHER" id="PTHR43157:SF31">
    <property type="entry name" value="PHOSPHATIDYLINOSITOL-GLYCAN BIOSYNTHESIS CLASS F PROTEIN"/>
    <property type="match status" value="1"/>
</dbReference>
<sequence>MASTFDVSPEKYASTSHWFKRQLFEYPPATSSRDADLSDKTAIVTGANQGIGLEIARQLLDLGLSKLIVAVRDVAKGQAATQQLTRGRQLPPDAIEVWELDMLAYESITSFAQRASQLRRLDIVVLNAGIYRLSMNINLSTGHEEDIQTNYLSLVLLLILLLPTLKASNTMASPGKVTFVSSDTASETKFKERDANPLLPALDDKTAKWDAQERYGTSKLLGQLFLTEITKRIPPSVAIINGACPGLCHSSSLARDAQDSMLKYPLSIFFRLFGRAPSTGARVIVNAAAKQGELSHGHVIDGCKLRP</sequence>
<dbReference type="AlphaFoldDB" id="A0AAI8VJF8"/>